<sequence>MSQLARPKTTSSAISELTTREEARSVSPSSSSASLPRQIRPFTSQFTDADAEASAARGTYLKILIGGSFFVIVAIFAYFSIYWGALWRTPARNLPGWIVDFDGGQVGEAVLQGINSIPPGLSKITWEVKNPSDFPNGAADFSNEVVEERSWVAIAVLSGATQRLNAAIASANASYDGSSAIAVYGVEARSENAYRAIIRPSVEGTLQIISKTFASQFAKQLASSSPANVTNILINAPQIITQPISYTIFNLRPFDIPVASAVSFVGLIYLLIISFFVVVSNQNLLRHPQYSVYIQMIGNGAREAAGLERILSTGSLIKLRLATVFIVYFFLSFFYSLLSLAFQVPFDRKFGPGGFVLFWMLNWSGMLSVGLALESLMTILTVRFMPFFMILWIISNVSVCFMPIEVLPGIFRYGYAAPFYNISRAMRTILFSTKNQVGLNFGVLIVWIVISCITLPAFQWFVRRNQVRQVEKAEEVNEKTS</sequence>
<feature type="domain" description="DUF3533" evidence="3">
    <location>
        <begin position="69"/>
        <end position="452"/>
    </location>
</feature>
<dbReference type="InterPro" id="IPR022703">
    <property type="entry name" value="DUF3533"/>
</dbReference>
<feature type="transmembrane region" description="Helical" evidence="2">
    <location>
        <begin position="63"/>
        <end position="85"/>
    </location>
</feature>
<evidence type="ECO:0000256" key="1">
    <source>
        <dbReference type="SAM" id="MobiDB-lite"/>
    </source>
</evidence>
<dbReference type="Proteomes" id="UP001556367">
    <property type="component" value="Unassembled WGS sequence"/>
</dbReference>
<proteinExistence type="predicted"/>
<comment type="caution">
    <text evidence="4">The sequence shown here is derived from an EMBL/GenBank/DDBJ whole genome shotgun (WGS) entry which is preliminary data.</text>
</comment>
<dbReference type="InterPro" id="IPR053001">
    <property type="entry name" value="MNNG_permease-like"/>
</dbReference>
<accession>A0ABR3IPT2</accession>
<dbReference type="Pfam" id="PF12051">
    <property type="entry name" value="DUF3533"/>
    <property type="match status" value="1"/>
</dbReference>
<feature type="transmembrane region" description="Helical" evidence="2">
    <location>
        <begin position="256"/>
        <end position="279"/>
    </location>
</feature>
<name>A0ABR3IPT2_9AGAR</name>
<evidence type="ECO:0000256" key="2">
    <source>
        <dbReference type="SAM" id="Phobius"/>
    </source>
</evidence>
<feature type="transmembrane region" description="Helical" evidence="2">
    <location>
        <begin position="441"/>
        <end position="462"/>
    </location>
</feature>
<reference evidence="5" key="1">
    <citation type="submission" date="2024-06" db="EMBL/GenBank/DDBJ databases">
        <title>Multi-omics analyses provide insights into the biosynthesis of the anticancer antibiotic pleurotin in Hohenbuehelia grisea.</title>
        <authorList>
            <person name="Weaver J.A."/>
            <person name="Alberti F."/>
        </authorList>
    </citation>
    <scope>NUCLEOTIDE SEQUENCE [LARGE SCALE GENOMIC DNA]</scope>
    <source>
        <strain evidence="5">T-177</strain>
    </source>
</reference>
<keyword evidence="5" id="KW-1185">Reference proteome</keyword>
<feature type="compositionally biased region" description="Polar residues" evidence="1">
    <location>
        <begin position="1"/>
        <end position="17"/>
    </location>
</feature>
<dbReference type="EMBL" id="JASNQZ010000018">
    <property type="protein sequence ID" value="KAL0945267.1"/>
    <property type="molecule type" value="Genomic_DNA"/>
</dbReference>
<feature type="compositionally biased region" description="Low complexity" evidence="1">
    <location>
        <begin position="25"/>
        <end position="34"/>
    </location>
</feature>
<protein>
    <recommendedName>
        <fullName evidence="3">DUF3533 domain-containing protein</fullName>
    </recommendedName>
</protein>
<keyword evidence="2" id="KW-1133">Transmembrane helix</keyword>
<keyword evidence="2" id="KW-0472">Membrane</keyword>
<feature type="transmembrane region" description="Helical" evidence="2">
    <location>
        <begin position="319"/>
        <end position="342"/>
    </location>
</feature>
<evidence type="ECO:0000313" key="4">
    <source>
        <dbReference type="EMBL" id="KAL0945267.1"/>
    </source>
</evidence>
<feature type="transmembrane region" description="Helical" evidence="2">
    <location>
        <begin position="354"/>
        <end position="373"/>
    </location>
</feature>
<evidence type="ECO:0000313" key="5">
    <source>
        <dbReference type="Proteomes" id="UP001556367"/>
    </source>
</evidence>
<gene>
    <name evidence="4" type="ORF">HGRIS_000778</name>
</gene>
<evidence type="ECO:0000259" key="3">
    <source>
        <dbReference type="Pfam" id="PF12051"/>
    </source>
</evidence>
<dbReference type="PANTHER" id="PTHR34814:SF1">
    <property type="entry name" value="NITROSOGUANIDINE RESISTANCE PROTEIN SNG1"/>
    <property type="match status" value="1"/>
</dbReference>
<keyword evidence="2" id="KW-0812">Transmembrane</keyword>
<feature type="transmembrane region" description="Helical" evidence="2">
    <location>
        <begin position="385"/>
        <end position="404"/>
    </location>
</feature>
<dbReference type="PANTHER" id="PTHR34814">
    <property type="entry name" value="NITROSOGUANIDINE RESISTANCE PROTEIN SNG1"/>
    <property type="match status" value="1"/>
</dbReference>
<organism evidence="4 5">
    <name type="scientific">Hohenbuehelia grisea</name>
    <dbReference type="NCBI Taxonomy" id="104357"/>
    <lineage>
        <taxon>Eukaryota</taxon>
        <taxon>Fungi</taxon>
        <taxon>Dikarya</taxon>
        <taxon>Basidiomycota</taxon>
        <taxon>Agaricomycotina</taxon>
        <taxon>Agaricomycetes</taxon>
        <taxon>Agaricomycetidae</taxon>
        <taxon>Agaricales</taxon>
        <taxon>Pleurotineae</taxon>
        <taxon>Pleurotaceae</taxon>
        <taxon>Hohenbuehelia</taxon>
    </lineage>
</organism>
<feature type="region of interest" description="Disordered" evidence="1">
    <location>
        <begin position="1"/>
        <end position="36"/>
    </location>
</feature>